<feature type="domain" description="F-box" evidence="1">
    <location>
        <begin position="4"/>
        <end position="49"/>
    </location>
</feature>
<proteinExistence type="predicted"/>
<evidence type="ECO:0000313" key="3">
    <source>
        <dbReference type="Proteomes" id="UP001383192"/>
    </source>
</evidence>
<gene>
    <name evidence="2" type="ORF">VNI00_009863</name>
</gene>
<dbReference type="Proteomes" id="UP001383192">
    <property type="component" value="Unassembled WGS sequence"/>
</dbReference>
<evidence type="ECO:0000313" key="2">
    <source>
        <dbReference type="EMBL" id="KAK7040386.1"/>
    </source>
</evidence>
<protein>
    <recommendedName>
        <fullName evidence="1">F-box domain-containing protein</fullName>
    </recommendedName>
</protein>
<accession>A0AAW0CMY1</accession>
<dbReference type="Gene3D" id="3.80.10.10">
    <property type="entry name" value="Ribonuclease Inhibitor"/>
    <property type="match status" value="1"/>
</dbReference>
<dbReference type="EMBL" id="JAYKXP010000037">
    <property type="protein sequence ID" value="KAK7040386.1"/>
    <property type="molecule type" value="Genomic_DNA"/>
</dbReference>
<dbReference type="SUPFAM" id="SSF81383">
    <property type="entry name" value="F-box domain"/>
    <property type="match status" value="1"/>
</dbReference>
<dbReference type="Pfam" id="PF12937">
    <property type="entry name" value="F-box-like"/>
    <property type="match status" value="1"/>
</dbReference>
<comment type="caution">
    <text evidence="2">The sequence shown here is derived from an EMBL/GenBank/DDBJ whole genome shotgun (WGS) entry which is preliminary data.</text>
</comment>
<dbReference type="InterPro" id="IPR001810">
    <property type="entry name" value="F-box_dom"/>
</dbReference>
<dbReference type="AlphaFoldDB" id="A0AAW0CMY1"/>
<sequence>MTEIHSLPFDILLYIMSLVDDRKSLYDCSRVNQVFYEAALPSLYRSISLVVLRSNGSENLNYPPLETLDRKHHLRPYVKSVELCFGLNDYVRYRPNQRPSPVWAESLSKLPNIQSFTFYHPEHRYHPLPHDISDIIISALTGCSSIFQLTLLARINAADIARFSRLTNLREIRIGLLTTCVYDALGAWMTGSSCQSLSMMDTYSLETPAQITPYIHNLHSLHIGRNHGLSNRDLLHLLSASPSLRSLDISFDHFLSVTLASPQKITFHGLTHLERLVVRHQGVSSRSQFNEVFDWIALVITESPLLSSLSLSSDDGKECNFPSTPPKLLSLLIKIPELEVLDLPFVVMRQAALKTILTRIPKLRVLSVFLIDDRVLDIRSDKRDAGYQLDAIYLRSNRPTCPYSSLPPMMRKMMSSFRGSPGYLRRVTSSRQGWQALWTTGQHTNRKGLNLLKDEYPDVYSDILGWH</sequence>
<evidence type="ECO:0000259" key="1">
    <source>
        <dbReference type="Pfam" id="PF12937"/>
    </source>
</evidence>
<keyword evidence="3" id="KW-1185">Reference proteome</keyword>
<name>A0AAW0CMY1_9AGAR</name>
<dbReference type="InterPro" id="IPR036047">
    <property type="entry name" value="F-box-like_dom_sf"/>
</dbReference>
<dbReference type="InterPro" id="IPR032675">
    <property type="entry name" value="LRR_dom_sf"/>
</dbReference>
<dbReference type="SUPFAM" id="SSF52047">
    <property type="entry name" value="RNI-like"/>
    <property type="match status" value="1"/>
</dbReference>
<reference evidence="2 3" key="1">
    <citation type="submission" date="2024-01" db="EMBL/GenBank/DDBJ databases">
        <title>A draft genome for a cacao thread blight-causing isolate of Paramarasmius palmivorus.</title>
        <authorList>
            <person name="Baruah I.K."/>
            <person name="Bukari Y."/>
            <person name="Amoako-Attah I."/>
            <person name="Meinhardt L.W."/>
            <person name="Bailey B.A."/>
            <person name="Cohen S.P."/>
        </authorList>
    </citation>
    <scope>NUCLEOTIDE SEQUENCE [LARGE SCALE GENOMIC DNA]</scope>
    <source>
        <strain evidence="2 3">GH-12</strain>
    </source>
</reference>
<organism evidence="2 3">
    <name type="scientific">Paramarasmius palmivorus</name>
    <dbReference type="NCBI Taxonomy" id="297713"/>
    <lineage>
        <taxon>Eukaryota</taxon>
        <taxon>Fungi</taxon>
        <taxon>Dikarya</taxon>
        <taxon>Basidiomycota</taxon>
        <taxon>Agaricomycotina</taxon>
        <taxon>Agaricomycetes</taxon>
        <taxon>Agaricomycetidae</taxon>
        <taxon>Agaricales</taxon>
        <taxon>Marasmiineae</taxon>
        <taxon>Marasmiaceae</taxon>
        <taxon>Paramarasmius</taxon>
    </lineage>
</organism>